<dbReference type="EnsemblPlants" id="QL05p005854:mrna">
    <property type="protein sequence ID" value="QL05p005854:mrna"/>
    <property type="gene ID" value="QL05p005854"/>
</dbReference>
<evidence type="ECO:0000259" key="1">
    <source>
        <dbReference type="Pfam" id="PF14111"/>
    </source>
</evidence>
<dbReference type="Gramene" id="QL05p005854:mrna">
    <property type="protein sequence ID" value="QL05p005854:mrna"/>
    <property type="gene ID" value="QL05p005854"/>
</dbReference>
<reference evidence="3 4" key="1">
    <citation type="journal article" date="2016" name="G3 (Bethesda)">
        <title>First Draft Assembly and Annotation of the Genome of a California Endemic Oak Quercus lobata Nee (Fagaceae).</title>
        <authorList>
            <person name="Sork V.L."/>
            <person name="Fitz-Gibbon S.T."/>
            <person name="Puiu D."/>
            <person name="Crepeau M."/>
            <person name="Gugger P.F."/>
            <person name="Sherman R."/>
            <person name="Stevens K."/>
            <person name="Langley C.H."/>
            <person name="Pellegrini M."/>
            <person name="Salzberg S.L."/>
        </authorList>
    </citation>
    <scope>NUCLEOTIDE SEQUENCE [LARGE SCALE GENOMIC DNA]</scope>
    <source>
        <strain evidence="3 4">cv. SW786</strain>
    </source>
</reference>
<evidence type="ECO:0008006" key="5">
    <source>
        <dbReference type="Google" id="ProtNLM"/>
    </source>
</evidence>
<feature type="domain" description="Zinc knuckle CX2CX4HX4C" evidence="2">
    <location>
        <begin position="117"/>
        <end position="139"/>
    </location>
</feature>
<proteinExistence type="predicted"/>
<keyword evidence="4" id="KW-1185">Reference proteome</keyword>
<sequence length="196" mass="22949">MKHWRNLSLNEREDGTLNLSRERSSGETILPAKFFTKRALSTEAVIRTFNPLWRSKNGFQVRTAGNHILPFAFDNKEEAEKILSLQPWSFDKHLVVLCRYDNAIPISKLNFNRVTIFKYERLPIICYWCGCLDHADKDYDRWIESNGTLNLEDREYGPWIRASPFVMPQKTVIKVPGYYEALKKEKGLKTKGHEQP</sequence>
<evidence type="ECO:0000259" key="2">
    <source>
        <dbReference type="Pfam" id="PF14392"/>
    </source>
</evidence>
<organism evidence="3 4">
    <name type="scientific">Quercus lobata</name>
    <name type="common">Valley oak</name>
    <dbReference type="NCBI Taxonomy" id="97700"/>
    <lineage>
        <taxon>Eukaryota</taxon>
        <taxon>Viridiplantae</taxon>
        <taxon>Streptophyta</taxon>
        <taxon>Embryophyta</taxon>
        <taxon>Tracheophyta</taxon>
        <taxon>Spermatophyta</taxon>
        <taxon>Magnoliopsida</taxon>
        <taxon>eudicotyledons</taxon>
        <taxon>Gunneridae</taxon>
        <taxon>Pentapetalae</taxon>
        <taxon>rosids</taxon>
        <taxon>fabids</taxon>
        <taxon>Fagales</taxon>
        <taxon>Fagaceae</taxon>
        <taxon>Quercus</taxon>
    </lineage>
</organism>
<dbReference type="InParanoid" id="A0A7N2LJU1"/>
<evidence type="ECO:0000313" key="4">
    <source>
        <dbReference type="Proteomes" id="UP000594261"/>
    </source>
</evidence>
<dbReference type="Gramene" id="QL05p004744:mrna">
    <property type="protein sequence ID" value="QL05p004744:mrna"/>
    <property type="gene ID" value="QL05p004744"/>
</dbReference>
<dbReference type="EMBL" id="LRBV02000005">
    <property type="status" value="NOT_ANNOTATED_CDS"/>
    <property type="molecule type" value="Genomic_DNA"/>
</dbReference>
<dbReference type="EnsemblPlants" id="QL05p004744:mrna">
    <property type="protein sequence ID" value="QL05p004744:mrna"/>
    <property type="gene ID" value="QL05p004744"/>
</dbReference>
<accession>A0A7N2LJU1</accession>
<dbReference type="InterPro" id="IPR025836">
    <property type="entry name" value="Zn_knuckle_CX2CX4HX4C"/>
</dbReference>
<dbReference type="Pfam" id="PF14111">
    <property type="entry name" value="DUF4283"/>
    <property type="match status" value="1"/>
</dbReference>
<reference evidence="3" key="2">
    <citation type="submission" date="2021-01" db="UniProtKB">
        <authorList>
            <consortium name="EnsemblPlants"/>
        </authorList>
    </citation>
    <scope>IDENTIFICATION</scope>
</reference>
<protein>
    <recommendedName>
        <fullName evidence="5">DUF4283 domain-containing protein</fullName>
    </recommendedName>
</protein>
<name>A0A7N2LJU1_QUELO</name>
<dbReference type="InterPro" id="IPR025558">
    <property type="entry name" value="DUF4283"/>
</dbReference>
<dbReference type="AlphaFoldDB" id="A0A7N2LJU1"/>
<dbReference type="Proteomes" id="UP000594261">
    <property type="component" value="Chromosome 5"/>
</dbReference>
<feature type="domain" description="DUF4283" evidence="1">
    <location>
        <begin position="35"/>
        <end position="101"/>
    </location>
</feature>
<dbReference type="Pfam" id="PF14392">
    <property type="entry name" value="zf-CCHC_4"/>
    <property type="match status" value="1"/>
</dbReference>
<evidence type="ECO:0000313" key="3">
    <source>
        <dbReference type="EnsemblPlants" id="QL05p004744:mrna"/>
    </source>
</evidence>